<reference evidence="1" key="1">
    <citation type="submission" date="2022-10" db="EMBL/GenBank/DDBJ databases">
        <title>Complete Genome of Trichothecium roseum strain YXFP-22015, a Plant Pathogen Isolated from Citrus.</title>
        <authorList>
            <person name="Wang Y."/>
            <person name="Zhu L."/>
        </authorList>
    </citation>
    <scope>NUCLEOTIDE SEQUENCE</scope>
    <source>
        <strain evidence="1">YXFP-22015</strain>
    </source>
</reference>
<accession>A0ACC0V9K1</accession>
<evidence type="ECO:0000313" key="2">
    <source>
        <dbReference type="Proteomes" id="UP001163324"/>
    </source>
</evidence>
<proteinExistence type="predicted"/>
<gene>
    <name evidence="1" type="ORF">N3K66_001924</name>
</gene>
<dbReference type="EMBL" id="CM047941">
    <property type="protein sequence ID" value="KAI9902572.1"/>
    <property type="molecule type" value="Genomic_DNA"/>
</dbReference>
<comment type="caution">
    <text evidence="1">The sequence shown here is derived from an EMBL/GenBank/DDBJ whole genome shotgun (WGS) entry which is preliminary data.</text>
</comment>
<protein>
    <submittedName>
        <fullName evidence="1">Uncharacterized protein</fullName>
    </submittedName>
</protein>
<dbReference type="Proteomes" id="UP001163324">
    <property type="component" value="Chromosome 2"/>
</dbReference>
<evidence type="ECO:0000313" key="1">
    <source>
        <dbReference type="EMBL" id="KAI9902572.1"/>
    </source>
</evidence>
<sequence length="275" mass="29534">MTTPDPTPGANAQRPQQEPNQEPNHTEAAAAAAAAEGHDAHSEQQQPQQDGEGREEEQRQEQQEEEPKQPAPGPRATRLHDIYAQGLRHTLSKLSPAAFAGCYPTVAFHSPRHLEQIQQQSVARLGERAEREYADIMARRAAVARLNELDGVVGEAVRRRRAEAAAAAAEGADAQRPTPPHLLPPQDILAAHMHPALSAHQAHLAAALRASQSANARLWDEVDAQRREIGELLARLEGVVGDVRGANRALGEVAGALSAEGREGREAVRGVDGEA</sequence>
<keyword evidence="2" id="KW-1185">Reference proteome</keyword>
<organism evidence="1 2">
    <name type="scientific">Trichothecium roseum</name>
    <dbReference type="NCBI Taxonomy" id="47278"/>
    <lineage>
        <taxon>Eukaryota</taxon>
        <taxon>Fungi</taxon>
        <taxon>Dikarya</taxon>
        <taxon>Ascomycota</taxon>
        <taxon>Pezizomycotina</taxon>
        <taxon>Sordariomycetes</taxon>
        <taxon>Hypocreomycetidae</taxon>
        <taxon>Hypocreales</taxon>
        <taxon>Hypocreales incertae sedis</taxon>
        <taxon>Trichothecium</taxon>
    </lineage>
</organism>
<name>A0ACC0V9K1_9HYPO</name>